<dbReference type="RefSeq" id="WP_132962699.1">
    <property type="nucleotide sequence ID" value="NZ_SMAH01000008.1"/>
</dbReference>
<evidence type="ECO:0000256" key="3">
    <source>
        <dbReference type="ARBA" id="ARBA00023315"/>
    </source>
</evidence>
<name>A0A4R3LE98_9BURK</name>
<evidence type="ECO:0000256" key="2">
    <source>
        <dbReference type="ARBA" id="ARBA00022679"/>
    </source>
</evidence>
<evidence type="ECO:0000256" key="1">
    <source>
        <dbReference type="ARBA" id="ARBA00022490"/>
    </source>
</evidence>
<dbReference type="NCBIfam" id="TIGR00667">
    <property type="entry name" value="aat"/>
    <property type="match status" value="1"/>
</dbReference>
<dbReference type="Pfam" id="PF03588">
    <property type="entry name" value="Leu_Phe_trans"/>
    <property type="match status" value="1"/>
</dbReference>
<dbReference type="GO" id="GO:0030163">
    <property type="term" value="P:protein catabolic process"/>
    <property type="evidence" value="ECO:0007669"/>
    <property type="project" value="UniProtKB-UniRule"/>
</dbReference>
<dbReference type="EMBL" id="VJNC01000001">
    <property type="protein sequence ID" value="TSE24017.1"/>
    <property type="molecule type" value="Genomic_DNA"/>
</dbReference>
<dbReference type="HAMAP" id="MF_00688">
    <property type="entry name" value="Leu_Phe_trans"/>
    <property type="match status" value="1"/>
</dbReference>
<reference evidence="5 7" key="1">
    <citation type="submission" date="2019-03" db="EMBL/GenBank/DDBJ databases">
        <title>Genomic Encyclopedia of Type Strains, Phase IV (KMG-IV): sequencing the most valuable type-strain genomes for metagenomic binning, comparative biology and taxonomic classification.</title>
        <authorList>
            <person name="Goeker M."/>
        </authorList>
    </citation>
    <scope>NUCLEOTIDE SEQUENCE [LARGE SCALE GENOMIC DNA]</scope>
    <source>
        <strain evidence="5 7">DSM 12034</strain>
    </source>
</reference>
<keyword evidence="3 4" id="KW-0012">Acyltransferase</keyword>
<dbReference type="Gene3D" id="3.40.630.70">
    <property type="entry name" value="Leucyl/phenylalanyl-tRNA-protein transferase, C-terminal domain"/>
    <property type="match status" value="1"/>
</dbReference>
<dbReference type="Proteomes" id="UP000295536">
    <property type="component" value="Unassembled WGS sequence"/>
</dbReference>
<comment type="function">
    <text evidence="4">Functions in the N-end rule pathway of protein degradation where it conjugates Leu, Phe and, less efficiently, Met from aminoacyl-tRNAs to the N-termini of proteins containing an N-terminal arginine or lysine.</text>
</comment>
<sequence length="259" mass="28721">MTRTPTLPWLEPGAPFPPVEHAWGARDPIPGLLAAGGALDVPTLVSAYRHGIFPWYGPEQPILWWSPDPRMVLLPQAFRLHDSLRKALRAALRQGRLQIRIDSAFDAVIAACANTPRPGQDGTWIVPEMQAAYQALHRAGHAHSVEAWWEGELVGGLYLVNLGRAVFGESMFTHRRDASKMALAALVAACRAWGVALIDCQQQTRHLASLGAAPLPRRQFVQMLQQAIDAPAPRWRFDPLYWNHLWPQAPLDLATPTVP</sequence>
<dbReference type="InterPro" id="IPR042221">
    <property type="entry name" value="Leu/Phe-tRNA_Trfase_N"/>
</dbReference>
<accession>A0A4R3LE98</accession>
<dbReference type="EC" id="2.3.2.6" evidence="4"/>
<dbReference type="Proteomes" id="UP000315577">
    <property type="component" value="Unassembled WGS sequence"/>
</dbReference>
<reference evidence="6 8" key="2">
    <citation type="submission" date="2019-07" db="EMBL/GenBank/DDBJ databases">
        <title>Tepidimonas ignava SPS-1037 draft genome.</title>
        <authorList>
            <person name="Da Costa M.S."/>
            <person name="Froufe H.J.C."/>
            <person name="Egas C."/>
            <person name="Albuquerque L."/>
        </authorList>
    </citation>
    <scope>NUCLEOTIDE SEQUENCE [LARGE SCALE GENOMIC DNA]</scope>
    <source>
        <strain evidence="6 8">SPS-1037</strain>
    </source>
</reference>
<evidence type="ECO:0000313" key="6">
    <source>
        <dbReference type="EMBL" id="TSE24017.1"/>
    </source>
</evidence>
<evidence type="ECO:0000313" key="5">
    <source>
        <dbReference type="EMBL" id="TCS97708.1"/>
    </source>
</evidence>
<keyword evidence="1 4" id="KW-0963">Cytoplasm</keyword>
<comment type="caution">
    <text evidence="5">The sequence shown here is derived from an EMBL/GenBank/DDBJ whole genome shotgun (WGS) entry which is preliminary data.</text>
</comment>
<dbReference type="GO" id="GO:0008914">
    <property type="term" value="F:leucyl-tRNA--protein transferase activity"/>
    <property type="evidence" value="ECO:0007669"/>
    <property type="project" value="UniProtKB-UniRule"/>
</dbReference>
<comment type="subcellular location">
    <subcellularLocation>
        <location evidence="4">Cytoplasm</location>
    </subcellularLocation>
</comment>
<comment type="catalytic activity">
    <reaction evidence="4">
        <text>N-terminal L-lysyl-[protein] + L-leucyl-tRNA(Leu) = N-terminal L-leucyl-L-lysyl-[protein] + tRNA(Leu) + H(+)</text>
        <dbReference type="Rhea" id="RHEA:12340"/>
        <dbReference type="Rhea" id="RHEA-COMP:9613"/>
        <dbReference type="Rhea" id="RHEA-COMP:9622"/>
        <dbReference type="Rhea" id="RHEA-COMP:12670"/>
        <dbReference type="Rhea" id="RHEA-COMP:12671"/>
        <dbReference type="ChEBI" id="CHEBI:15378"/>
        <dbReference type="ChEBI" id="CHEBI:65249"/>
        <dbReference type="ChEBI" id="CHEBI:78442"/>
        <dbReference type="ChEBI" id="CHEBI:78494"/>
        <dbReference type="ChEBI" id="CHEBI:133043"/>
        <dbReference type="EC" id="2.3.2.6"/>
    </reaction>
</comment>
<dbReference type="OrthoDB" id="9790282at2"/>
<dbReference type="EMBL" id="SMAH01000008">
    <property type="protein sequence ID" value="TCS97708.1"/>
    <property type="molecule type" value="Genomic_DNA"/>
</dbReference>
<evidence type="ECO:0000313" key="8">
    <source>
        <dbReference type="Proteomes" id="UP000315577"/>
    </source>
</evidence>
<comment type="catalytic activity">
    <reaction evidence="4">
        <text>L-phenylalanyl-tRNA(Phe) + an N-terminal L-alpha-aminoacyl-[protein] = an N-terminal L-phenylalanyl-L-alpha-aminoacyl-[protein] + tRNA(Phe)</text>
        <dbReference type="Rhea" id="RHEA:43632"/>
        <dbReference type="Rhea" id="RHEA-COMP:9668"/>
        <dbReference type="Rhea" id="RHEA-COMP:9699"/>
        <dbReference type="Rhea" id="RHEA-COMP:10636"/>
        <dbReference type="Rhea" id="RHEA-COMP:10637"/>
        <dbReference type="ChEBI" id="CHEBI:78442"/>
        <dbReference type="ChEBI" id="CHEBI:78531"/>
        <dbReference type="ChEBI" id="CHEBI:78597"/>
        <dbReference type="ChEBI" id="CHEBI:83561"/>
        <dbReference type="EC" id="2.3.2.6"/>
    </reaction>
</comment>
<dbReference type="PANTHER" id="PTHR30098">
    <property type="entry name" value="LEUCYL/PHENYLALANYL-TRNA--PROTEIN TRANSFERASE"/>
    <property type="match status" value="1"/>
</dbReference>
<dbReference type="InterPro" id="IPR042203">
    <property type="entry name" value="Leu/Phe-tRNA_Trfase_C"/>
</dbReference>
<proteinExistence type="inferred from homology"/>
<evidence type="ECO:0000313" key="7">
    <source>
        <dbReference type="Proteomes" id="UP000295536"/>
    </source>
</evidence>
<keyword evidence="2 4" id="KW-0808">Transferase</keyword>
<dbReference type="GO" id="GO:0005737">
    <property type="term" value="C:cytoplasm"/>
    <property type="evidence" value="ECO:0007669"/>
    <property type="project" value="UniProtKB-SubCell"/>
</dbReference>
<dbReference type="InterPro" id="IPR004616">
    <property type="entry name" value="Leu/Phe-tRNA_Trfase"/>
</dbReference>
<dbReference type="AlphaFoldDB" id="A0A4R3LE98"/>
<dbReference type="Gene3D" id="3.30.70.3550">
    <property type="entry name" value="Leucyl/phenylalanyl-tRNA-protein transferase, N-terminal domain"/>
    <property type="match status" value="1"/>
</dbReference>
<dbReference type="SUPFAM" id="SSF55729">
    <property type="entry name" value="Acyl-CoA N-acyltransferases (Nat)"/>
    <property type="match status" value="1"/>
</dbReference>
<dbReference type="PANTHER" id="PTHR30098:SF2">
    <property type="entry name" value="LEUCYL_PHENYLALANYL-TRNA--PROTEIN TRANSFERASE"/>
    <property type="match status" value="1"/>
</dbReference>
<evidence type="ECO:0000256" key="4">
    <source>
        <dbReference type="HAMAP-Rule" id="MF_00688"/>
    </source>
</evidence>
<organism evidence="5 7">
    <name type="scientific">Tepidimonas ignava</name>
    <dbReference type="NCBI Taxonomy" id="114249"/>
    <lineage>
        <taxon>Bacteria</taxon>
        <taxon>Pseudomonadati</taxon>
        <taxon>Pseudomonadota</taxon>
        <taxon>Betaproteobacteria</taxon>
        <taxon>Burkholderiales</taxon>
        <taxon>Tepidimonas</taxon>
    </lineage>
</organism>
<protein>
    <recommendedName>
        <fullName evidence="4">Leucyl/phenylalanyl-tRNA--protein transferase</fullName>
        <ecNumber evidence="4">2.3.2.6</ecNumber>
    </recommendedName>
    <alternativeName>
        <fullName evidence="4">L/F-transferase</fullName>
    </alternativeName>
    <alternativeName>
        <fullName evidence="4">Leucyltransferase</fullName>
    </alternativeName>
    <alternativeName>
        <fullName evidence="4">Phenyalanyltransferase</fullName>
    </alternativeName>
</protein>
<gene>
    <name evidence="4 6" type="primary">aat</name>
    <name evidence="5" type="ORF">EDC36_108117</name>
    <name evidence="6" type="ORF">Tigna_00014</name>
</gene>
<dbReference type="InterPro" id="IPR016181">
    <property type="entry name" value="Acyl_CoA_acyltransferase"/>
</dbReference>
<comment type="catalytic activity">
    <reaction evidence="4">
        <text>N-terminal L-arginyl-[protein] + L-leucyl-tRNA(Leu) = N-terminal L-leucyl-L-arginyl-[protein] + tRNA(Leu) + H(+)</text>
        <dbReference type="Rhea" id="RHEA:50416"/>
        <dbReference type="Rhea" id="RHEA-COMP:9613"/>
        <dbReference type="Rhea" id="RHEA-COMP:9622"/>
        <dbReference type="Rhea" id="RHEA-COMP:12672"/>
        <dbReference type="Rhea" id="RHEA-COMP:12673"/>
        <dbReference type="ChEBI" id="CHEBI:15378"/>
        <dbReference type="ChEBI" id="CHEBI:64719"/>
        <dbReference type="ChEBI" id="CHEBI:78442"/>
        <dbReference type="ChEBI" id="CHEBI:78494"/>
        <dbReference type="ChEBI" id="CHEBI:133044"/>
        <dbReference type="EC" id="2.3.2.6"/>
    </reaction>
</comment>
<comment type="similarity">
    <text evidence="4">Belongs to the L/F-transferase family.</text>
</comment>
<keyword evidence="8" id="KW-1185">Reference proteome</keyword>